<protein>
    <submittedName>
        <fullName evidence="2">Uncharacterized protein</fullName>
    </submittedName>
</protein>
<name>A0ABS6K5C4_9FIRM</name>
<dbReference type="Proteomes" id="UP001314681">
    <property type="component" value="Unassembled WGS sequence"/>
</dbReference>
<dbReference type="EMBL" id="JAHQCX010000003">
    <property type="protein sequence ID" value="MBU9725735.1"/>
    <property type="molecule type" value="Genomic_DNA"/>
</dbReference>
<proteinExistence type="predicted"/>
<comment type="caution">
    <text evidence="2">The sequence shown here is derived from an EMBL/GenBank/DDBJ whole genome shotgun (WGS) entry which is preliminary data.</text>
</comment>
<evidence type="ECO:0000313" key="3">
    <source>
        <dbReference type="Proteomes" id="UP001314681"/>
    </source>
</evidence>
<sequence length="151" mass="18510">MVNEYFDRTYDECEIEYDRQLEMLNQYKRQLEDIRKMMEFEKTQEDNDNRIFSPYEEDCFNQENYKKLEEEESGVLNKIKELEIEVLNWNHKLESLREVQQQWTVETNDLKVKNRGDIINKLEYCLKLIDVDPVRCKLELKSLLKSLKELE</sequence>
<keyword evidence="1" id="KW-0175">Coiled coil</keyword>
<reference evidence="2 3" key="1">
    <citation type="submission" date="2021-06" db="EMBL/GenBank/DDBJ databases">
        <title>Description of novel taxa of the family Lachnospiraceae.</title>
        <authorList>
            <person name="Chaplin A.V."/>
            <person name="Sokolova S.R."/>
            <person name="Pikina A.P."/>
            <person name="Korzhanova M."/>
            <person name="Belova V."/>
            <person name="Korostin D."/>
            <person name="Efimov B.A."/>
        </authorList>
    </citation>
    <scope>NUCLEOTIDE SEQUENCE [LARGE SCALE GENOMIC DNA]</scope>
    <source>
        <strain evidence="2 3">ASD4241</strain>
    </source>
</reference>
<gene>
    <name evidence="2" type="ORF">KTH90_06860</name>
</gene>
<accession>A0ABS6K5C4</accession>
<evidence type="ECO:0000313" key="2">
    <source>
        <dbReference type="EMBL" id="MBU9725735.1"/>
    </source>
</evidence>
<keyword evidence="3" id="KW-1185">Reference proteome</keyword>
<dbReference type="RefSeq" id="WP_158350468.1">
    <property type="nucleotide sequence ID" value="NZ_JAHQCX010000003.1"/>
</dbReference>
<evidence type="ECO:0000256" key="1">
    <source>
        <dbReference type="SAM" id="Coils"/>
    </source>
</evidence>
<organism evidence="2 3">
    <name type="scientific">Diplocloster modestus</name>
    <dbReference type="NCBI Taxonomy" id="2850322"/>
    <lineage>
        <taxon>Bacteria</taxon>
        <taxon>Bacillati</taxon>
        <taxon>Bacillota</taxon>
        <taxon>Clostridia</taxon>
        <taxon>Lachnospirales</taxon>
        <taxon>Lachnospiraceae</taxon>
        <taxon>Diplocloster</taxon>
    </lineage>
</organism>
<feature type="coiled-coil region" evidence="1">
    <location>
        <begin position="10"/>
        <end position="99"/>
    </location>
</feature>